<gene>
    <name evidence="1" type="ORF">SCALOS_LOCUS5396</name>
</gene>
<evidence type="ECO:0000313" key="1">
    <source>
        <dbReference type="EMBL" id="CAG8557547.1"/>
    </source>
</evidence>
<feature type="non-terminal residue" evidence="1">
    <location>
        <position position="161"/>
    </location>
</feature>
<name>A0ACA9M3D5_9GLOM</name>
<dbReference type="Proteomes" id="UP000789860">
    <property type="component" value="Unassembled WGS sequence"/>
</dbReference>
<sequence length="161" mass="18638">MKPKIKEKFFHIKPNNSNKLYCNICESHFVKHASNANLRRYFTKYHKKELDDFDINNISSELTRLEESTSYDEENSDTSSISNISHKNNNFIKGLMKRFDGQGEIDIINELGFVTGDNLQKETSQSLVLSYNNKDIIVISDTEINYSKIIDIESDSSDRNN</sequence>
<reference evidence="1" key="1">
    <citation type="submission" date="2021-06" db="EMBL/GenBank/DDBJ databases">
        <authorList>
            <person name="Kallberg Y."/>
            <person name="Tangrot J."/>
            <person name="Rosling A."/>
        </authorList>
    </citation>
    <scope>NUCLEOTIDE SEQUENCE</scope>
    <source>
        <strain evidence="1">AU212A</strain>
    </source>
</reference>
<evidence type="ECO:0000313" key="2">
    <source>
        <dbReference type="Proteomes" id="UP000789860"/>
    </source>
</evidence>
<protein>
    <submittedName>
        <fullName evidence="1">6891_t:CDS:1</fullName>
    </submittedName>
</protein>
<keyword evidence="2" id="KW-1185">Reference proteome</keyword>
<accession>A0ACA9M3D5</accession>
<proteinExistence type="predicted"/>
<dbReference type="EMBL" id="CAJVPM010008709">
    <property type="protein sequence ID" value="CAG8557547.1"/>
    <property type="molecule type" value="Genomic_DNA"/>
</dbReference>
<organism evidence="1 2">
    <name type="scientific">Scutellospora calospora</name>
    <dbReference type="NCBI Taxonomy" id="85575"/>
    <lineage>
        <taxon>Eukaryota</taxon>
        <taxon>Fungi</taxon>
        <taxon>Fungi incertae sedis</taxon>
        <taxon>Mucoromycota</taxon>
        <taxon>Glomeromycotina</taxon>
        <taxon>Glomeromycetes</taxon>
        <taxon>Diversisporales</taxon>
        <taxon>Gigasporaceae</taxon>
        <taxon>Scutellospora</taxon>
    </lineage>
</organism>
<comment type="caution">
    <text evidence="1">The sequence shown here is derived from an EMBL/GenBank/DDBJ whole genome shotgun (WGS) entry which is preliminary data.</text>
</comment>